<dbReference type="CDD" id="cd18873">
    <property type="entry name" value="NUDIX_NadM_like"/>
    <property type="match status" value="1"/>
</dbReference>
<dbReference type="EMBL" id="JAUYVU010000011">
    <property type="protein sequence ID" value="MDP2542511.1"/>
    <property type="molecule type" value="Genomic_DNA"/>
</dbReference>
<evidence type="ECO:0000313" key="6">
    <source>
        <dbReference type="Proteomes" id="UP000222163"/>
    </source>
</evidence>
<evidence type="ECO:0000313" key="5">
    <source>
        <dbReference type="EMBL" id="PHN97109.1"/>
    </source>
</evidence>
<reference evidence="5" key="2">
    <citation type="submission" date="2017-10" db="EMBL/GenBank/DDBJ databases">
        <authorList>
            <person name="Enke T.N."/>
            <person name="Cordero O.X."/>
        </authorList>
    </citation>
    <scope>NUCLEOTIDE SEQUENCE</scope>
    <source>
        <strain evidence="5">4G03</strain>
    </source>
</reference>
<dbReference type="Proteomes" id="UP000222163">
    <property type="component" value="Unassembled WGS sequence"/>
</dbReference>
<dbReference type="InterPro" id="IPR020476">
    <property type="entry name" value="Nudix_hydrolase"/>
</dbReference>
<evidence type="ECO:0000256" key="1">
    <source>
        <dbReference type="ARBA" id="ARBA00022801"/>
    </source>
</evidence>
<evidence type="ECO:0000259" key="3">
    <source>
        <dbReference type="PROSITE" id="PS51462"/>
    </source>
</evidence>
<dbReference type="InterPro" id="IPR020084">
    <property type="entry name" value="NUDIX_hydrolase_CS"/>
</dbReference>
<dbReference type="PROSITE" id="PS00893">
    <property type="entry name" value="NUDIX_BOX"/>
    <property type="match status" value="1"/>
</dbReference>
<accession>A0A2G1BTE8</accession>
<dbReference type="EMBL" id="PDUU01000009">
    <property type="protein sequence ID" value="PHN97109.1"/>
    <property type="molecule type" value="Genomic_DNA"/>
</dbReference>
<dbReference type="PRINTS" id="PR00502">
    <property type="entry name" value="NUDIXFAMILY"/>
</dbReference>
<keyword evidence="1 2" id="KW-0378">Hydrolase</keyword>
<proteinExistence type="inferred from homology"/>
<sequence length="229" mass="26556">MKISQNIKVAVDAVVFGYQQKELSVLLIKRGIEPFKDSWALPGGLVLENESLEHAVERELLEETGVTINYLEQLYTFGAPKRDPRNRVVSVTYFGLVSPNHFKISANTDASEVQWFPIHELPKLAFDHNLILTTALQRLQNKINYQPIGFELLNQEFPFSDLENLYQTILDQKIDRRNFRKKIMSFGILTETDKIYQPSSGRPAKLFKFNAKKYKELEKKGFHFEIKFA</sequence>
<dbReference type="PANTHER" id="PTHR43736:SF4">
    <property type="entry name" value="SLR1690 PROTEIN"/>
    <property type="match status" value="1"/>
</dbReference>
<dbReference type="PROSITE" id="PS51462">
    <property type="entry name" value="NUDIX"/>
    <property type="match status" value="1"/>
</dbReference>
<dbReference type="SUPFAM" id="SSF55811">
    <property type="entry name" value="Nudix"/>
    <property type="match status" value="1"/>
</dbReference>
<dbReference type="RefSeq" id="WP_099215966.1">
    <property type="nucleotide sequence ID" value="NZ_JAUYVU010000011.1"/>
</dbReference>
<evidence type="ECO:0000256" key="2">
    <source>
        <dbReference type="RuleBase" id="RU003476"/>
    </source>
</evidence>
<feature type="domain" description="Nudix hydrolase" evidence="3">
    <location>
        <begin position="6"/>
        <end position="139"/>
    </location>
</feature>
<dbReference type="GO" id="GO:0016787">
    <property type="term" value="F:hydrolase activity"/>
    <property type="evidence" value="ECO:0007669"/>
    <property type="project" value="UniProtKB-KW"/>
</dbReference>
<comment type="caution">
    <text evidence="5">The sequence shown here is derived from an EMBL/GenBank/DDBJ whole genome shotgun (WGS) entry which is preliminary data.</text>
</comment>
<dbReference type="Gene3D" id="3.90.79.10">
    <property type="entry name" value="Nucleoside Triphosphate Pyrophosphohydrolase"/>
    <property type="match status" value="1"/>
</dbReference>
<dbReference type="Proteomes" id="UP001242342">
    <property type="component" value="Unassembled WGS sequence"/>
</dbReference>
<dbReference type="InterPro" id="IPR015797">
    <property type="entry name" value="NUDIX_hydrolase-like_dom_sf"/>
</dbReference>
<protein>
    <submittedName>
        <fullName evidence="4">NUDIX domain-containing protein</fullName>
    </submittedName>
    <submittedName>
        <fullName evidence="5">NUDIX hydrolase</fullName>
    </submittedName>
</protein>
<dbReference type="AlphaFoldDB" id="A0A2G1BTE8"/>
<dbReference type="PANTHER" id="PTHR43736">
    <property type="entry name" value="ADP-RIBOSE PYROPHOSPHATASE"/>
    <property type="match status" value="1"/>
</dbReference>
<organism evidence="5 6">
    <name type="scientific">Tenacibaculum discolor</name>
    <dbReference type="NCBI Taxonomy" id="361581"/>
    <lineage>
        <taxon>Bacteria</taxon>
        <taxon>Pseudomonadati</taxon>
        <taxon>Bacteroidota</taxon>
        <taxon>Flavobacteriia</taxon>
        <taxon>Flavobacteriales</taxon>
        <taxon>Flavobacteriaceae</taxon>
        <taxon>Tenacibaculum</taxon>
    </lineage>
</organism>
<evidence type="ECO:0000313" key="7">
    <source>
        <dbReference type="Proteomes" id="UP001242342"/>
    </source>
</evidence>
<dbReference type="InterPro" id="IPR000086">
    <property type="entry name" value="NUDIX_hydrolase_dom"/>
</dbReference>
<evidence type="ECO:0000313" key="4">
    <source>
        <dbReference type="EMBL" id="MDP2542511.1"/>
    </source>
</evidence>
<dbReference type="SUPFAM" id="SSF46785">
    <property type="entry name" value="Winged helix' DNA-binding domain"/>
    <property type="match status" value="1"/>
</dbReference>
<comment type="similarity">
    <text evidence="2">Belongs to the Nudix hydrolase family.</text>
</comment>
<dbReference type="Pfam" id="PF00293">
    <property type="entry name" value="NUDIX"/>
    <property type="match status" value="1"/>
</dbReference>
<dbReference type="InterPro" id="IPR036388">
    <property type="entry name" value="WH-like_DNA-bd_sf"/>
</dbReference>
<reference evidence="4 7" key="3">
    <citation type="submission" date="2023-07" db="EMBL/GenBank/DDBJ databases">
        <title>Genome content predicts the carbon catabolic preferences of heterotrophic bacteria.</title>
        <authorList>
            <person name="Gralka M."/>
        </authorList>
    </citation>
    <scope>NUCLEOTIDE SEQUENCE [LARGE SCALE GENOMIC DNA]</scope>
    <source>
        <strain evidence="4 7">4G03</strain>
    </source>
</reference>
<dbReference type="InterPro" id="IPR036390">
    <property type="entry name" value="WH_DNA-bd_sf"/>
</dbReference>
<gene>
    <name evidence="5" type="ORF">CSC81_11920</name>
    <name evidence="4" type="ORF">Q8W23_13600</name>
</gene>
<keyword evidence="7" id="KW-1185">Reference proteome</keyword>
<dbReference type="Pfam" id="PF21906">
    <property type="entry name" value="WHD_NrtR"/>
    <property type="match status" value="1"/>
</dbReference>
<name>A0A2G1BTE8_9FLAO</name>
<reference evidence="5 6" key="1">
    <citation type="journal article" date="2016" name="Nat. Commun.">
        <title>Microbial interactions lead to rapid micro-scale successions on model marine particles.</title>
        <authorList>
            <person name="Datta M.S."/>
            <person name="Sliwerska E."/>
            <person name="Gore J."/>
            <person name="Polz M.F."/>
            <person name="Cordero O.X."/>
        </authorList>
    </citation>
    <scope>NUCLEOTIDE SEQUENCE [LARGE SCALE GENOMIC DNA]</scope>
    <source>
        <strain evidence="5 6">4G03</strain>
    </source>
</reference>
<dbReference type="InterPro" id="IPR054105">
    <property type="entry name" value="WHD_NrtR"/>
</dbReference>
<dbReference type="Gene3D" id="1.10.10.10">
    <property type="entry name" value="Winged helix-like DNA-binding domain superfamily/Winged helix DNA-binding domain"/>
    <property type="match status" value="1"/>
</dbReference>